<evidence type="ECO:0000313" key="2">
    <source>
        <dbReference type="EMBL" id="WLD59454.1"/>
    </source>
</evidence>
<reference evidence="2" key="1">
    <citation type="submission" date="2022-07" db="EMBL/GenBank/DDBJ databases">
        <title>Complete genome sequence of Salinispirillum sp. LH10-3-1 capable of multiple carbohydrate inversion isolated from a soda lake.</title>
        <authorList>
            <person name="Liu J."/>
            <person name="Zhai Y."/>
            <person name="Zhang H."/>
            <person name="Yang H."/>
            <person name="Qu J."/>
            <person name="Li J."/>
        </authorList>
    </citation>
    <scope>NUCLEOTIDE SEQUENCE</scope>
    <source>
        <strain evidence="2">LH 10-3-1</strain>
    </source>
</reference>
<keyword evidence="1" id="KW-0732">Signal</keyword>
<protein>
    <recommendedName>
        <fullName evidence="3">Transporter</fullName>
    </recommendedName>
</protein>
<feature type="chain" id="PRO_5044189990" description="Transporter" evidence="1">
    <location>
        <begin position="28"/>
        <end position="267"/>
    </location>
</feature>
<dbReference type="AlphaFoldDB" id="A0AB38YJ30"/>
<proteinExistence type="predicted"/>
<dbReference type="EMBL" id="CP101717">
    <property type="protein sequence ID" value="WLD59454.1"/>
    <property type="molecule type" value="Genomic_DNA"/>
</dbReference>
<organism evidence="2">
    <name type="scientific">Salinispirillum sp. LH 10-3-1</name>
    <dbReference type="NCBI Taxonomy" id="2952525"/>
    <lineage>
        <taxon>Bacteria</taxon>
        <taxon>Pseudomonadati</taxon>
        <taxon>Pseudomonadota</taxon>
        <taxon>Gammaproteobacteria</taxon>
        <taxon>Oceanospirillales</taxon>
        <taxon>Saccharospirillaceae</taxon>
        <taxon>Salinispirillum</taxon>
    </lineage>
</organism>
<evidence type="ECO:0008006" key="3">
    <source>
        <dbReference type="Google" id="ProtNLM"/>
    </source>
</evidence>
<accession>A0AB38YJ30</accession>
<gene>
    <name evidence="2" type="ORF">NFC81_06655</name>
</gene>
<evidence type="ECO:0000256" key="1">
    <source>
        <dbReference type="SAM" id="SignalP"/>
    </source>
</evidence>
<feature type="signal peptide" evidence="1">
    <location>
        <begin position="1"/>
        <end position="27"/>
    </location>
</feature>
<dbReference type="RefSeq" id="WP_304996746.1">
    <property type="nucleotide sequence ID" value="NZ_CP101717.1"/>
</dbReference>
<sequence>MRTMMYNTLCKTLLAGLLVLSPGLALANGIFQSTWRADRPAYTSFAVGAEWAEGRNIGNLPNDGRLLTMPRVQFNIPLGERGEIIIGHDVIRALSSSTAEATSGGDPYFFTKLGLFDETQYTPATTFIYGVVEPAANPPLGPDTLEFYAFLAFSKHWGDWRGDANFGTGIFEDHARSRQTDVVIMNLALWFQPAPLWHLGTEYLYQERVEGRWFDFTQGVDSPLRRRTLAATVDYGDQIKGRLRVSRGLVEQSEDWAVSTAVVYEFR</sequence>
<name>A0AB38YJ30_9GAMM</name>